<name>X6M6X5_RETFI</name>
<protein>
    <submittedName>
        <fullName evidence="3">Uncharacterized protein</fullName>
    </submittedName>
</protein>
<evidence type="ECO:0000313" key="3">
    <source>
        <dbReference type="EMBL" id="ETO08780.1"/>
    </source>
</evidence>
<dbReference type="SUPFAM" id="SSF53098">
    <property type="entry name" value="Ribonuclease H-like"/>
    <property type="match status" value="1"/>
</dbReference>
<dbReference type="InterPro" id="IPR043502">
    <property type="entry name" value="DNA/RNA_pol_sf"/>
</dbReference>
<dbReference type="InterPro" id="IPR036397">
    <property type="entry name" value="RNaseH_sf"/>
</dbReference>
<reference evidence="3 4" key="1">
    <citation type="journal article" date="2013" name="Curr. Biol.">
        <title>The Genome of the Foraminiferan Reticulomyxa filosa.</title>
        <authorList>
            <person name="Glockner G."/>
            <person name="Hulsmann N."/>
            <person name="Schleicher M."/>
            <person name="Noegel A.A."/>
            <person name="Eichinger L."/>
            <person name="Gallinger C."/>
            <person name="Pawlowski J."/>
            <person name="Sierra R."/>
            <person name="Euteneuer U."/>
            <person name="Pillet L."/>
            <person name="Moustafa A."/>
            <person name="Platzer M."/>
            <person name="Groth M."/>
            <person name="Szafranski K."/>
            <person name="Schliwa M."/>
        </authorList>
    </citation>
    <scope>NUCLEOTIDE SEQUENCE [LARGE SCALE GENOMIC DNA]</scope>
</reference>
<dbReference type="SUPFAM" id="SSF56672">
    <property type="entry name" value="DNA/RNA polymerases"/>
    <property type="match status" value="1"/>
</dbReference>
<feature type="domain" description="Reverse transcriptase" evidence="1">
    <location>
        <begin position="1"/>
        <end position="178"/>
    </location>
</feature>
<dbReference type="Proteomes" id="UP000023152">
    <property type="component" value="Unassembled WGS sequence"/>
</dbReference>
<dbReference type="PROSITE" id="PS50878">
    <property type="entry name" value="RT_POL"/>
    <property type="match status" value="1"/>
</dbReference>
<accession>X6M6X5</accession>
<dbReference type="InterPro" id="IPR000477">
    <property type="entry name" value="RT_dom"/>
</dbReference>
<organism evidence="3 4">
    <name type="scientific">Reticulomyxa filosa</name>
    <dbReference type="NCBI Taxonomy" id="46433"/>
    <lineage>
        <taxon>Eukaryota</taxon>
        <taxon>Sar</taxon>
        <taxon>Rhizaria</taxon>
        <taxon>Retaria</taxon>
        <taxon>Foraminifera</taxon>
        <taxon>Monothalamids</taxon>
        <taxon>Reticulomyxidae</taxon>
        <taxon>Reticulomyxa</taxon>
    </lineage>
</organism>
<dbReference type="PROSITE" id="PS50879">
    <property type="entry name" value="RNASE_H_1"/>
    <property type="match status" value="1"/>
</dbReference>
<gene>
    <name evidence="3" type="ORF">RFI_28612</name>
</gene>
<dbReference type="InterPro" id="IPR002156">
    <property type="entry name" value="RNaseH_domain"/>
</dbReference>
<comment type="caution">
    <text evidence="3">The sequence shown here is derived from an EMBL/GenBank/DDBJ whole genome shotgun (WGS) entry which is preliminary data.</text>
</comment>
<dbReference type="GO" id="GO:0004523">
    <property type="term" value="F:RNA-DNA hybrid ribonuclease activity"/>
    <property type="evidence" value="ECO:0007669"/>
    <property type="project" value="InterPro"/>
</dbReference>
<sequence>MLDICAAYDSVWRDGLRYKIRNNFNIKGRMYWWIDSFLRERAGKVVLNGASSQLYNFRVGVPQGSALSPILFLLYINDLTDVIHHPIQSGMFADDVALWTSIFTEDTTEMQRQMELLQYSLNGVSEWGCKWKMALAPQKSQCITFRSKNKKKYPKLKIKLDNTDIKEKDQVKYLGLIIDSKLTYKQHLSLSVYKLLFKTIILPILEYGCPFWNGTSEVYKKKLERIQRIALCRILGVMSWTAYDTVNMMAQMPPLELRRQQEEVKLYHRCIQISEQLPEHNLTLAYRLWEQNHNVPENEFYCWRGKLSPLSRACIHAEEMKIPTITPDKKAIINKPPMQRKKIPCPNKSPFPQNAEPPAEEILTSINNKTTVIYTDGSAFPNPGIGGVGVIIQDQSNQEHVEIEHPVNGINKKGT</sequence>
<keyword evidence="4" id="KW-1185">Reference proteome</keyword>
<feature type="domain" description="RNase H type-1" evidence="2">
    <location>
        <begin position="367"/>
        <end position="415"/>
    </location>
</feature>
<dbReference type="AlphaFoldDB" id="X6M6X5"/>
<dbReference type="Pfam" id="PF00078">
    <property type="entry name" value="RVT_1"/>
    <property type="match status" value="1"/>
</dbReference>
<proteinExistence type="predicted"/>
<evidence type="ECO:0000259" key="2">
    <source>
        <dbReference type="PROSITE" id="PS50879"/>
    </source>
</evidence>
<dbReference type="EMBL" id="ASPP01024706">
    <property type="protein sequence ID" value="ETO08780.1"/>
    <property type="molecule type" value="Genomic_DNA"/>
</dbReference>
<dbReference type="Gene3D" id="3.30.420.10">
    <property type="entry name" value="Ribonuclease H-like superfamily/Ribonuclease H"/>
    <property type="match status" value="1"/>
</dbReference>
<dbReference type="PANTHER" id="PTHR33332">
    <property type="entry name" value="REVERSE TRANSCRIPTASE DOMAIN-CONTAINING PROTEIN"/>
    <property type="match status" value="1"/>
</dbReference>
<dbReference type="GO" id="GO:0003676">
    <property type="term" value="F:nucleic acid binding"/>
    <property type="evidence" value="ECO:0007669"/>
    <property type="project" value="InterPro"/>
</dbReference>
<dbReference type="InterPro" id="IPR012337">
    <property type="entry name" value="RNaseH-like_sf"/>
</dbReference>
<evidence type="ECO:0000313" key="4">
    <source>
        <dbReference type="Proteomes" id="UP000023152"/>
    </source>
</evidence>
<evidence type="ECO:0000259" key="1">
    <source>
        <dbReference type="PROSITE" id="PS50878"/>
    </source>
</evidence>
<dbReference type="OrthoDB" id="10065625at2759"/>